<reference evidence="2 3" key="1">
    <citation type="submission" date="2014-04" db="EMBL/GenBank/DDBJ databases">
        <authorList>
            <consortium name="DOE Joint Genome Institute"/>
            <person name="Kuo A."/>
            <person name="Kohler A."/>
            <person name="Costa M.D."/>
            <person name="Nagy L.G."/>
            <person name="Floudas D."/>
            <person name="Copeland A."/>
            <person name="Barry K.W."/>
            <person name="Cichocki N."/>
            <person name="Veneault-Fourrey C."/>
            <person name="LaButti K."/>
            <person name="Lindquist E.A."/>
            <person name="Lipzen A."/>
            <person name="Lundell T."/>
            <person name="Morin E."/>
            <person name="Murat C."/>
            <person name="Sun H."/>
            <person name="Tunlid A."/>
            <person name="Henrissat B."/>
            <person name="Grigoriev I.V."/>
            <person name="Hibbett D.S."/>
            <person name="Martin F."/>
            <person name="Nordberg H.P."/>
            <person name="Cantor M.N."/>
            <person name="Hua S.X."/>
        </authorList>
    </citation>
    <scope>NUCLEOTIDE SEQUENCE [LARGE SCALE GENOMIC DNA]</scope>
    <source>
        <strain evidence="2 3">441</strain>
    </source>
</reference>
<evidence type="ECO:0000313" key="3">
    <source>
        <dbReference type="Proteomes" id="UP000054018"/>
    </source>
</evidence>
<accession>A0A0C9YCW0</accession>
<gene>
    <name evidence="2" type="ORF">PISMIDRAFT_11518</name>
</gene>
<protein>
    <submittedName>
        <fullName evidence="2">Uncharacterized protein</fullName>
    </submittedName>
</protein>
<reference evidence="3" key="2">
    <citation type="submission" date="2015-01" db="EMBL/GenBank/DDBJ databases">
        <title>Evolutionary Origins and Diversification of the Mycorrhizal Mutualists.</title>
        <authorList>
            <consortium name="DOE Joint Genome Institute"/>
            <consortium name="Mycorrhizal Genomics Consortium"/>
            <person name="Kohler A."/>
            <person name="Kuo A."/>
            <person name="Nagy L.G."/>
            <person name="Floudas D."/>
            <person name="Copeland A."/>
            <person name="Barry K.W."/>
            <person name="Cichocki N."/>
            <person name="Veneault-Fourrey C."/>
            <person name="LaButti K."/>
            <person name="Lindquist E.A."/>
            <person name="Lipzen A."/>
            <person name="Lundell T."/>
            <person name="Morin E."/>
            <person name="Murat C."/>
            <person name="Riley R."/>
            <person name="Ohm R."/>
            <person name="Sun H."/>
            <person name="Tunlid A."/>
            <person name="Henrissat B."/>
            <person name="Grigoriev I.V."/>
            <person name="Hibbett D.S."/>
            <person name="Martin F."/>
        </authorList>
    </citation>
    <scope>NUCLEOTIDE SEQUENCE [LARGE SCALE GENOMIC DNA]</scope>
    <source>
        <strain evidence="3">441</strain>
    </source>
</reference>
<dbReference type="EMBL" id="KN833737">
    <property type="protein sequence ID" value="KIK22670.1"/>
    <property type="molecule type" value="Genomic_DNA"/>
</dbReference>
<sequence>MPSKSFGKPYPRLESPSRTPSKPPSDLEPPRTTSFLLREAGTSTAKPAPTTFESCSRVSGRVSPLRDLEGILFVSSVVEKGMFGLGARSAVREEIPHEALGHTLQARLDFWALARGPGGAAVQVKSPPSSSESSPPLICPRGDLETTPEPLSSSRAPTSPSREASKLRSEPESNAEVCHSLSKARVPFSSSSFPFESPSEACLGSRPASSSKPLPRTPSMPLDATLAPSPAGVADGCNWHTYGSWVLKAISEDDLIGYLDGSETRPTNPRLLLGDGDGWTPQTDEEREAVTAWKTADDVWHQRAAMAHQYIIFGLPDSILMLCMHLDTPHETFVYLENRYGQIPRPEIQKTVDEAVQQHDLSSKQGFT</sequence>
<dbReference type="HOGENOM" id="CLU_752504_0_0_1"/>
<feature type="compositionally biased region" description="Polar residues" evidence="1">
    <location>
        <begin position="149"/>
        <end position="162"/>
    </location>
</feature>
<feature type="region of interest" description="Disordered" evidence="1">
    <location>
        <begin position="1"/>
        <end position="55"/>
    </location>
</feature>
<dbReference type="Proteomes" id="UP000054018">
    <property type="component" value="Unassembled WGS sequence"/>
</dbReference>
<evidence type="ECO:0000256" key="1">
    <source>
        <dbReference type="SAM" id="MobiDB-lite"/>
    </source>
</evidence>
<keyword evidence="3" id="KW-1185">Reference proteome</keyword>
<feature type="compositionally biased region" description="Polar residues" evidence="1">
    <location>
        <begin position="31"/>
        <end position="55"/>
    </location>
</feature>
<feature type="compositionally biased region" description="Low complexity" evidence="1">
    <location>
        <begin position="126"/>
        <end position="136"/>
    </location>
</feature>
<feature type="region of interest" description="Disordered" evidence="1">
    <location>
        <begin position="119"/>
        <end position="178"/>
    </location>
</feature>
<evidence type="ECO:0000313" key="2">
    <source>
        <dbReference type="EMBL" id="KIK22670.1"/>
    </source>
</evidence>
<proteinExistence type="predicted"/>
<feature type="region of interest" description="Disordered" evidence="1">
    <location>
        <begin position="197"/>
        <end position="219"/>
    </location>
</feature>
<organism evidence="2 3">
    <name type="scientific">Pisolithus microcarpus 441</name>
    <dbReference type="NCBI Taxonomy" id="765257"/>
    <lineage>
        <taxon>Eukaryota</taxon>
        <taxon>Fungi</taxon>
        <taxon>Dikarya</taxon>
        <taxon>Basidiomycota</taxon>
        <taxon>Agaricomycotina</taxon>
        <taxon>Agaricomycetes</taxon>
        <taxon>Agaricomycetidae</taxon>
        <taxon>Boletales</taxon>
        <taxon>Sclerodermatineae</taxon>
        <taxon>Pisolithaceae</taxon>
        <taxon>Pisolithus</taxon>
    </lineage>
</organism>
<dbReference type="AlphaFoldDB" id="A0A0C9YCW0"/>
<name>A0A0C9YCW0_9AGAM</name>